<dbReference type="PANTHER" id="PTHR43792:SF1">
    <property type="entry name" value="N-ACETYLTRANSFERASE DOMAIN-CONTAINING PROTEIN"/>
    <property type="match status" value="1"/>
</dbReference>
<name>A0A6J6K656_9ZZZZ</name>
<evidence type="ECO:0000313" key="3">
    <source>
        <dbReference type="EMBL" id="CAB4643349.1"/>
    </source>
</evidence>
<dbReference type="Pfam" id="PF13302">
    <property type="entry name" value="Acetyltransf_3"/>
    <property type="match status" value="1"/>
</dbReference>
<dbReference type="EMBL" id="CAEZTC010000191">
    <property type="protein sequence ID" value="CAB4569398.1"/>
    <property type="molecule type" value="Genomic_DNA"/>
</dbReference>
<organism evidence="3">
    <name type="scientific">freshwater metagenome</name>
    <dbReference type="NCBI Taxonomy" id="449393"/>
    <lineage>
        <taxon>unclassified sequences</taxon>
        <taxon>metagenomes</taxon>
        <taxon>ecological metagenomes</taxon>
    </lineage>
</organism>
<dbReference type="InterPro" id="IPR016181">
    <property type="entry name" value="Acyl_CoA_acyltransferase"/>
</dbReference>
<feature type="domain" description="N-acetyltransferase" evidence="1">
    <location>
        <begin position="2"/>
        <end position="167"/>
    </location>
</feature>
<dbReference type="SUPFAM" id="SSF55729">
    <property type="entry name" value="Acyl-CoA N-acyltransferases (Nat)"/>
    <property type="match status" value="1"/>
</dbReference>
<dbReference type="GO" id="GO:0016747">
    <property type="term" value="F:acyltransferase activity, transferring groups other than amino-acyl groups"/>
    <property type="evidence" value="ECO:0007669"/>
    <property type="project" value="InterPro"/>
</dbReference>
<accession>A0A6J6K656</accession>
<evidence type="ECO:0000259" key="1">
    <source>
        <dbReference type="PROSITE" id="PS51186"/>
    </source>
</evidence>
<gene>
    <name evidence="2" type="ORF">UFOPK1572_01281</name>
    <name evidence="3" type="ORF">UFOPK2169_00271</name>
</gene>
<sequence length="167" mass="19370">MFRLRDWCEDDLEPFALMNADEEVMRYFPSVLTREQSDAMVRRIQSLFAENGFGFWVVECEGRFAGFTGLNRTAFATPMGPHVEIGWRLAPWVWGRGIATRAATEALRRGAEEFSLTDVYSFTTQTNIRSEAVMKRIGMSRREDLDFDHPNTPGWWGQRHIVYHISI</sequence>
<dbReference type="EMBL" id="CAEZWE010000006">
    <property type="protein sequence ID" value="CAB4643349.1"/>
    <property type="molecule type" value="Genomic_DNA"/>
</dbReference>
<dbReference type="AlphaFoldDB" id="A0A6J6K656"/>
<dbReference type="InterPro" id="IPR051531">
    <property type="entry name" value="N-acetyltransferase"/>
</dbReference>
<evidence type="ECO:0000313" key="2">
    <source>
        <dbReference type="EMBL" id="CAB4569398.1"/>
    </source>
</evidence>
<dbReference type="PANTHER" id="PTHR43792">
    <property type="entry name" value="GNAT FAMILY, PUTATIVE (AFU_ORTHOLOGUE AFUA_3G00765)-RELATED-RELATED"/>
    <property type="match status" value="1"/>
</dbReference>
<dbReference type="Gene3D" id="3.40.630.30">
    <property type="match status" value="1"/>
</dbReference>
<reference evidence="3" key="1">
    <citation type="submission" date="2020-05" db="EMBL/GenBank/DDBJ databases">
        <authorList>
            <person name="Chiriac C."/>
            <person name="Salcher M."/>
            <person name="Ghai R."/>
            <person name="Kavagutti S V."/>
        </authorList>
    </citation>
    <scope>NUCLEOTIDE SEQUENCE</scope>
</reference>
<dbReference type="InterPro" id="IPR000182">
    <property type="entry name" value="GNAT_dom"/>
</dbReference>
<protein>
    <submittedName>
        <fullName evidence="3">Unannotated protein</fullName>
    </submittedName>
</protein>
<proteinExistence type="predicted"/>
<dbReference type="PROSITE" id="PS51186">
    <property type="entry name" value="GNAT"/>
    <property type="match status" value="1"/>
</dbReference>